<evidence type="ECO:0000256" key="1">
    <source>
        <dbReference type="SAM" id="MobiDB-lite"/>
    </source>
</evidence>
<name>A0A426YVC5_ENSVE</name>
<reference evidence="2 3" key="1">
    <citation type="journal article" date="2014" name="Agronomy (Basel)">
        <title>A Draft Genome Sequence for Ensete ventricosum, the Drought-Tolerant Tree Against Hunger.</title>
        <authorList>
            <person name="Harrison J."/>
            <person name="Moore K.A."/>
            <person name="Paszkiewicz K."/>
            <person name="Jones T."/>
            <person name="Grant M."/>
            <person name="Ambacheew D."/>
            <person name="Muzemil S."/>
            <person name="Studholme D.J."/>
        </authorList>
    </citation>
    <scope>NUCLEOTIDE SEQUENCE [LARGE SCALE GENOMIC DNA]</scope>
</reference>
<comment type="caution">
    <text evidence="2">The sequence shown here is derived from an EMBL/GenBank/DDBJ whole genome shotgun (WGS) entry which is preliminary data.</text>
</comment>
<dbReference type="Proteomes" id="UP000287651">
    <property type="component" value="Unassembled WGS sequence"/>
</dbReference>
<dbReference type="EMBL" id="AMZH03009968">
    <property type="protein sequence ID" value="RRT55687.1"/>
    <property type="molecule type" value="Genomic_DNA"/>
</dbReference>
<organism evidence="2 3">
    <name type="scientific">Ensete ventricosum</name>
    <name type="common">Abyssinian banana</name>
    <name type="synonym">Musa ensete</name>
    <dbReference type="NCBI Taxonomy" id="4639"/>
    <lineage>
        <taxon>Eukaryota</taxon>
        <taxon>Viridiplantae</taxon>
        <taxon>Streptophyta</taxon>
        <taxon>Embryophyta</taxon>
        <taxon>Tracheophyta</taxon>
        <taxon>Spermatophyta</taxon>
        <taxon>Magnoliopsida</taxon>
        <taxon>Liliopsida</taxon>
        <taxon>Zingiberales</taxon>
        <taxon>Musaceae</taxon>
        <taxon>Ensete</taxon>
    </lineage>
</organism>
<gene>
    <name evidence="2" type="ORF">B296_00045237</name>
</gene>
<feature type="compositionally biased region" description="Basic and acidic residues" evidence="1">
    <location>
        <begin position="46"/>
        <end position="56"/>
    </location>
</feature>
<dbReference type="AlphaFoldDB" id="A0A426YVC5"/>
<feature type="region of interest" description="Disordered" evidence="1">
    <location>
        <begin position="133"/>
        <end position="157"/>
    </location>
</feature>
<sequence length="204" mass="22732">MHASKQEDYRIVARKAMEKRRTLMREVYGHACTVGASRKRRKRGSGGREDGRRATLEEPTEVGEALLLLLLPLPRLVVLKPVEDVLPLDVTVLPQLSGYVLYLVRAGGPDSLLVEAFQYGYLLLGRVPPRARRGGGRRRPLASLHSTGTATVETQSERGGGLLCMHERRGREEEREMVCGACRLAGSKNVKGLTCVWFWAQEKL</sequence>
<evidence type="ECO:0000313" key="2">
    <source>
        <dbReference type="EMBL" id="RRT55687.1"/>
    </source>
</evidence>
<feature type="region of interest" description="Disordered" evidence="1">
    <location>
        <begin position="37"/>
        <end position="56"/>
    </location>
</feature>
<protein>
    <submittedName>
        <fullName evidence="2">Uncharacterized protein</fullName>
    </submittedName>
</protein>
<proteinExistence type="predicted"/>
<accession>A0A426YVC5</accession>
<feature type="compositionally biased region" description="Polar residues" evidence="1">
    <location>
        <begin position="144"/>
        <end position="154"/>
    </location>
</feature>
<evidence type="ECO:0000313" key="3">
    <source>
        <dbReference type="Proteomes" id="UP000287651"/>
    </source>
</evidence>